<evidence type="ECO:0000313" key="2">
    <source>
        <dbReference type="EMBL" id="KAG8550491.1"/>
    </source>
</evidence>
<keyword evidence="3" id="KW-1185">Reference proteome</keyword>
<evidence type="ECO:0000313" key="3">
    <source>
        <dbReference type="Proteomes" id="UP000824782"/>
    </source>
</evidence>
<feature type="region of interest" description="Disordered" evidence="1">
    <location>
        <begin position="112"/>
        <end position="217"/>
    </location>
</feature>
<protein>
    <submittedName>
        <fullName evidence="2">Uncharacterized protein</fullName>
    </submittedName>
</protein>
<feature type="region of interest" description="Disordered" evidence="1">
    <location>
        <begin position="1"/>
        <end position="21"/>
    </location>
</feature>
<feature type="compositionally biased region" description="Basic and acidic residues" evidence="1">
    <location>
        <begin position="122"/>
        <end position="137"/>
    </location>
</feature>
<feature type="compositionally biased region" description="Low complexity" evidence="1">
    <location>
        <begin position="156"/>
        <end position="167"/>
    </location>
</feature>
<feature type="compositionally biased region" description="Basic and acidic residues" evidence="1">
    <location>
        <begin position="10"/>
        <end position="21"/>
    </location>
</feature>
<feature type="compositionally biased region" description="Basic and acidic residues" evidence="1">
    <location>
        <begin position="189"/>
        <end position="211"/>
    </location>
</feature>
<sequence length="217" mass="24613">MWKRRSSLHKPREDNNDWNHLIQDAKRRGALFKTSEERYQKDVTRILKLNPAVPRTSTSHAGRPGVDRHAAGSPTYTPPAHELPHQMVVQPPQRIVAHPAVDIRQLQNRLVAPVAPSASRGKQQDPRLARRQEESSKDANPSISGVHRPSSGNPYSRSQTKPSSSSSMVGVKRPTHPLQRPPHSAQSGTRERFSRDQDYRDNTRFDRNQDAKKRKIS</sequence>
<feature type="region of interest" description="Disordered" evidence="1">
    <location>
        <begin position="50"/>
        <end position="82"/>
    </location>
</feature>
<name>A0AAV6ZV28_ENGPU</name>
<reference evidence="2" key="1">
    <citation type="thesis" date="2020" institute="ProQuest LLC" country="789 East Eisenhower Parkway, Ann Arbor, MI, USA">
        <title>Comparative Genomics and Chromosome Evolution.</title>
        <authorList>
            <person name="Mudd A.B."/>
        </authorList>
    </citation>
    <scope>NUCLEOTIDE SEQUENCE</scope>
    <source>
        <strain evidence="2">237g6f4</strain>
        <tissue evidence="2">Blood</tissue>
    </source>
</reference>
<proteinExistence type="predicted"/>
<evidence type="ECO:0000256" key="1">
    <source>
        <dbReference type="SAM" id="MobiDB-lite"/>
    </source>
</evidence>
<accession>A0AAV6ZV28</accession>
<comment type="caution">
    <text evidence="2">The sequence shown here is derived from an EMBL/GenBank/DDBJ whole genome shotgun (WGS) entry which is preliminary data.</text>
</comment>
<dbReference type="Proteomes" id="UP000824782">
    <property type="component" value="Unassembled WGS sequence"/>
</dbReference>
<organism evidence="2 3">
    <name type="scientific">Engystomops pustulosus</name>
    <name type="common">Tungara frog</name>
    <name type="synonym">Physalaemus pustulosus</name>
    <dbReference type="NCBI Taxonomy" id="76066"/>
    <lineage>
        <taxon>Eukaryota</taxon>
        <taxon>Metazoa</taxon>
        <taxon>Chordata</taxon>
        <taxon>Craniata</taxon>
        <taxon>Vertebrata</taxon>
        <taxon>Euteleostomi</taxon>
        <taxon>Amphibia</taxon>
        <taxon>Batrachia</taxon>
        <taxon>Anura</taxon>
        <taxon>Neobatrachia</taxon>
        <taxon>Hyloidea</taxon>
        <taxon>Leptodactylidae</taxon>
        <taxon>Leiuperinae</taxon>
        <taxon>Engystomops</taxon>
    </lineage>
</organism>
<dbReference type="AlphaFoldDB" id="A0AAV6ZV28"/>
<gene>
    <name evidence="2" type="ORF">GDO81_025131</name>
</gene>
<dbReference type="EMBL" id="WNYA01000049">
    <property type="protein sequence ID" value="KAG8550491.1"/>
    <property type="molecule type" value="Genomic_DNA"/>
</dbReference>